<dbReference type="InterPro" id="IPR036942">
    <property type="entry name" value="Beta-barrel_TonB_sf"/>
</dbReference>
<dbReference type="InterPro" id="IPR012910">
    <property type="entry name" value="Plug_dom"/>
</dbReference>
<evidence type="ECO:0000256" key="8">
    <source>
        <dbReference type="SAM" id="SignalP"/>
    </source>
</evidence>
<dbReference type="SUPFAM" id="SSF49464">
    <property type="entry name" value="Carboxypeptidase regulatory domain-like"/>
    <property type="match status" value="1"/>
</dbReference>
<dbReference type="STRING" id="468056.SAMN05443549_108116"/>
<dbReference type="PROSITE" id="PS52016">
    <property type="entry name" value="TONB_DEPENDENT_REC_3"/>
    <property type="match status" value="1"/>
</dbReference>
<dbReference type="SUPFAM" id="SSF56935">
    <property type="entry name" value="Porins"/>
    <property type="match status" value="1"/>
</dbReference>
<dbReference type="GO" id="GO:0009279">
    <property type="term" value="C:cell outer membrane"/>
    <property type="evidence" value="ECO:0007669"/>
    <property type="project" value="UniProtKB-SubCell"/>
</dbReference>
<evidence type="ECO:0000313" key="11">
    <source>
        <dbReference type="Proteomes" id="UP000184516"/>
    </source>
</evidence>
<keyword evidence="5 7" id="KW-0472">Membrane</keyword>
<dbReference type="Gene3D" id="2.170.130.10">
    <property type="entry name" value="TonB-dependent receptor, plug domain"/>
    <property type="match status" value="1"/>
</dbReference>
<dbReference type="EMBL" id="FQWB01000008">
    <property type="protein sequence ID" value="SHG91553.1"/>
    <property type="molecule type" value="Genomic_DNA"/>
</dbReference>
<evidence type="ECO:0000256" key="2">
    <source>
        <dbReference type="ARBA" id="ARBA00022448"/>
    </source>
</evidence>
<dbReference type="Proteomes" id="UP000184516">
    <property type="component" value="Unassembled WGS sequence"/>
</dbReference>
<evidence type="ECO:0000313" key="10">
    <source>
        <dbReference type="EMBL" id="SHG91553.1"/>
    </source>
</evidence>
<dbReference type="OrthoDB" id="9768177at2"/>
<evidence type="ECO:0000256" key="4">
    <source>
        <dbReference type="ARBA" id="ARBA00022692"/>
    </source>
</evidence>
<dbReference type="Pfam" id="PF13715">
    <property type="entry name" value="CarbopepD_reg_2"/>
    <property type="match status" value="1"/>
</dbReference>
<keyword evidence="8" id="KW-0732">Signal</keyword>
<keyword evidence="6 7" id="KW-0998">Cell outer membrane</keyword>
<evidence type="ECO:0000256" key="3">
    <source>
        <dbReference type="ARBA" id="ARBA00022452"/>
    </source>
</evidence>
<dbReference type="InterPro" id="IPR008969">
    <property type="entry name" value="CarboxyPept-like_regulatory"/>
</dbReference>
<dbReference type="Gene3D" id="2.40.170.20">
    <property type="entry name" value="TonB-dependent receptor, beta-barrel domain"/>
    <property type="match status" value="1"/>
</dbReference>
<dbReference type="InterPro" id="IPR039426">
    <property type="entry name" value="TonB-dep_rcpt-like"/>
</dbReference>
<dbReference type="NCBIfam" id="TIGR04056">
    <property type="entry name" value="OMP_RagA_SusC"/>
    <property type="match status" value="1"/>
</dbReference>
<name>A0A1M5NRK5_9FLAO</name>
<protein>
    <submittedName>
        <fullName evidence="10">TonB-linked outer membrane protein, SusC/RagA family</fullName>
    </submittedName>
</protein>
<evidence type="ECO:0000259" key="9">
    <source>
        <dbReference type="Pfam" id="PF07715"/>
    </source>
</evidence>
<feature type="domain" description="TonB-dependent receptor plug" evidence="9">
    <location>
        <begin position="114"/>
        <end position="242"/>
    </location>
</feature>
<comment type="subcellular location">
    <subcellularLocation>
        <location evidence="1 7">Cell outer membrane</location>
        <topology evidence="1 7">Multi-pass membrane protein</topology>
    </subcellularLocation>
</comment>
<evidence type="ECO:0000256" key="1">
    <source>
        <dbReference type="ARBA" id="ARBA00004571"/>
    </source>
</evidence>
<keyword evidence="2 7" id="KW-0813">Transport</keyword>
<sequence>MKQIILIFMIIFTSQFAFAQVKTVKGSVSDANGLPLPMANINVQGETIGVTTDMDGNFSIQAEKGKTLVISFVGLETQKVVVGDESVIKIQLKEGSSTALTEVVVTSLGIKKSKKAVTSSVQELKAEELVRVKDANLMNTVAGKIAGVAVTKSASGAGGSTKVVIRGNSSLTNNQPLYVIDGVPLMGTSTTQPNETFGSLAGGNTDGGDVISLLNPDDYEGMTVLKGASASALYGSLGASGVILLTSKKAKSQKANLKVSSVTTFEQAAYLPKFQNQYVASSVAGASTTWGKNPDGTYAKGNFKNEVEDFFNTGSTQITSLGYTAGTDTSFTTVSYANTTASGIIEGNKLNKNNFGINQVNTFLDNKLVVTVNANYVNQKINNRPVNGFYFNPITAVYSMPRGGNSLEYYKNNFEVFDPSRNLMAQNWITTPNEDSQNPYWLIKRNASTNEDRFFKGRLSLDYKVNEWLDLSARYSYDRLESIFEKEIYATSATSLSHINGTYINVNTVGTQNYGDLLAKFNTTFNEDLSFNAILGTSFAKTANGSTILNSGRGSGGLVYANWFTLGNFANNSENQQVTFGNKEIQSIFATATLGYKNYLYLDVTGRNDWSSTLVNTDTNSYFYPSVGISGIISEMTKMPEWISFGKVRASWAQVGNDVPSYLTTPSSTIVGGILVPPSVGPRPGSSLKPEMQTAWEFGTEWRMFKNRLGFEFTYYDSTTDNQLITVAAPSTDPNGYVNYAYNGGSVQNKGMEIILNGKIIEKDKFSWDATLNYSQNKNKVTGIPTELGGQIVLTPSGSNNYRYVLNEGRPFGIIEGKNILRNAQGKILLDGTGNVQLTDWEEVGNANPDFMLGFSNTFKYGAFNLNVLLDGRFGGEVMSLTEAINDYNGVSKATGDARNNGGVVNIDAVAADGVTPVTSMDAFQYYNNVGGRNKATGEYVYDATNISVREISLGYNFSTKKLPFLESASLSLIARNLFFIYKDAPFDPNIALSSGEGLQGVDVYGMPSTKSVGLNLNVTF</sequence>
<keyword evidence="4 7" id="KW-0812">Transmembrane</keyword>
<dbReference type="Pfam" id="PF07715">
    <property type="entry name" value="Plug"/>
    <property type="match status" value="1"/>
</dbReference>
<dbReference type="RefSeq" id="WP_073371729.1">
    <property type="nucleotide sequence ID" value="NZ_FQWB01000008.1"/>
</dbReference>
<evidence type="ECO:0000256" key="7">
    <source>
        <dbReference type="PROSITE-ProRule" id="PRU01360"/>
    </source>
</evidence>
<accession>A0A1M5NRK5</accession>
<keyword evidence="11" id="KW-1185">Reference proteome</keyword>
<reference evidence="11" key="1">
    <citation type="submission" date="2016-11" db="EMBL/GenBank/DDBJ databases">
        <authorList>
            <person name="Varghese N."/>
            <person name="Submissions S."/>
        </authorList>
    </citation>
    <scope>NUCLEOTIDE SEQUENCE [LARGE SCALE GENOMIC DNA]</scope>
    <source>
        <strain evidence="11">DSM 19978</strain>
    </source>
</reference>
<evidence type="ECO:0000256" key="6">
    <source>
        <dbReference type="ARBA" id="ARBA00023237"/>
    </source>
</evidence>
<organism evidence="10 11">
    <name type="scientific">Flavobacterium fluvii</name>
    <dbReference type="NCBI Taxonomy" id="468056"/>
    <lineage>
        <taxon>Bacteria</taxon>
        <taxon>Pseudomonadati</taxon>
        <taxon>Bacteroidota</taxon>
        <taxon>Flavobacteriia</taxon>
        <taxon>Flavobacteriales</taxon>
        <taxon>Flavobacteriaceae</taxon>
        <taxon>Flavobacterium</taxon>
    </lineage>
</organism>
<gene>
    <name evidence="10" type="ORF">SAMN05443549_108116</name>
</gene>
<dbReference type="InterPro" id="IPR037066">
    <property type="entry name" value="Plug_dom_sf"/>
</dbReference>
<proteinExistence type="inferred from homology"/>
<keyword evidence="3 7" id="KW-1134">Transmembrane beta strand</keyword>
<dbReference type="AlphaFoldDB" id="A0A1M5NRK5"/>
<evidence type="ECO:0000256" key="5">
    <source>
        <dbReference type="ARBA" id="ARBA00023136"/>
    </source>
</evidence>
<comment type="similarity">
    <text evidence="7">Belongs to the TonB-dependent receptor family.</text>
</comment>
<feature type="chain" id="PRO_5012364180" evidence="8">
    <location>
        <begin position="20"/>
        <end position="1021"/>
    </location>
</feature>
<dbReference type="Gene3D" id="2.60.40.1120">
    <property type="entry name" value="Carboxypeptidase-like, regulatory domain"/>
    <property type="match status" value="1"/>
</dbReference>
<feature type="signal peptide" evidence="8">
    <location>
        <begin position="1"/>
        <end position="19"/>
    </location>
</feature>
<dbReference type="InterPro" id="IPR023996">
    <property type="entry name" value="TonB-dep_OMP_SusC/RagA"/>
</dbReference>